<dbReference type="PANTHER" id="PTHR46969">
    <property type="entry name" value="BIFUNCTIONAL PROTEIN HLDE"/>
    <property type="match status" value="1"/>
</dbReference>
<proteinExistence type="predicted"/>
<sequence length="172" mass="19056">MQKSTNIIKNFSKAKILVIGDIMADKYIWGDVERISPEAPIQIVRVRRETMTPGGAANLANNVAAMGGKVVLIGCLGDDYIGKQLVSVFKDNKIDDATVVNKDKPTVTKTRVFGQNQQLMRLDNEDETAISEEVEQKLLDKIKKHIKKSDLVAISDYQKGTLTENILQGVIQ</sequence>
<dbReference type="Pfam" id="PF00294">
    <property type="entry name" value="PfkB"/>
    <property type="match status" value="1"/>
</dbReference>
<evidence type="ECO:0000259" key="1">
    <source>
        <dbReference type="Pfam" id="PF00294"/>
    </source>
</evidence>
<feature type="domain" description="Carbohydrate kinase PfkB" evidence="1">
    <location>
        <begin position="14"/>
        <end position="156"/>
    </location>
</feature>
<dbReference type="GO" id="GO:0033786">
    <property type="term" value="F:heptose-1-phosphate adenylyltransferase activity"/>
    <property type="evidence" value="ECO:0007669"/>
    <property type="project" value="TreeGrafter"/>
</dbReference>
<reference evidence="2" key="1">
    <citation type="journal article" date="2015" name="Nature">
        <title>Complex archaea that bridge the gap between prokaryotes and eukaryotes.</title>
        <authorList>
            <person name="Spang A."/>
            <person name="Saw J.H."/>
            <person name="Jorgensen S.L."/>
            <person name="Zaremba-Niedzwiedzka K."/>
            <person name="Martijn J."/>
            <person name="Lind A.E."/>
            <person name="van Eijk R."/>
            <person name="Schleper C."/>
            <person name="Guy L."/>
            <person name="Ettema T.J."/>
        </authorList>
    </citation>
    <scope>NUCLEOTIDE SEQUENCE</scope>
</reference>
<dbReference type="GO" id="GO:0033785">
    <property type="term" value="F:heptose 7-phosphate kinase activity"/>
    <property type="evidence" value="ECO:0007669"/>
    <property type="project" value="TreeGrafter"/>
</dbReference>
<dbReference type="PANTHER" id="PTHR46969:SF1">
    <property type="entry name" value="BIFUNCTIONAL PROTEIN HLDE"/>
    <property type="match status" value="1"/>
</dbReference>
<dbReference type="GO" id="GO:0005829">
    <property type="term" value="C:cytosol"/>
    <property type="evidence" value="ECO:0007669"/>
    <property type="project" value="TreeGrafter"/>
</dbReference>
<feature type="non-terminal residue" evidence="2">
    <location>
        <position position="172"/>
    </location>
</feature>
<dbReference type="Gene3D" id="3.40.1190.20">
    <property type="match status" value="1"/>
</dbReference>
<gene>
    <name evidence="2" type="ORF">LCGC14_2200670</name>
</gene>
<comment type="caution">
    <text evidence="2">The sequence shown here is derived from an EMBL/GenBank/DDBJ whole genome shotgun (WGS) entry which is preliminary data.</text>
</comment>
<evidence type="ECO:0000313" key="2">
    <source>
        <dbReference type="EMBL" id="KKL60900.1"/>
    </source>
</evidence>
<dbReference type="EMBL" id="LAZR01028992">
    <property type="protein sequence ID" value="KKL60900.1"/>
    <property type="molecule type" value="Genomic_DNA"/>
</dbReference>
<dbReference type="AlphaFoldDB" id="A0A0F9FU58"/>
<protein>
    <recommendedName>
        <fullName evidence="1">Carbohydrate kinase PfkB domain-containing protein</fullName>
    </recommendedName>
</protein>
<name>A0A0F9FU58_9ZZZZ</name>
<organism evidence="2">
    <name type="scientific">marine sediment metagenome</name>
    <dbReference type="NCBI Taxonomy" id="412755"/>
    <lineage>
        <taxon>unclassified sequences</taxon>
        <taxon>metagenomes</taxon>
        <taxon>ecological metagenomes</taxon>
    </lineage>
</organism>
<accession>A0A0F9FU58</accession>
<dbReference type="SUPFAM" id="SSF53613">
    <property type="entry name" value="Ribokinase-like"/>
    <property type="match status" value="1"/>
</dbReference>
<dbReference type="InterPro" id="IPR011611">
    <property type="entry name" value="PfkB_dom"/>
</dbReference>
<dbReference type="InterPro" id="IPR029056">
    <property type="entry name" value="Ribokinase-like"/>
</dbReference>